<dbReference type="GO" id="GO:0006428">
    <property type="term" value="P:isoleucyl-tRNA aminoacylation"/>
    <property type="evidence" value="ECO:0007669"/>
    <property type="project" value="InterPro"/>
</dbReference>
<keyword evidence="6 9" id="KW-0648">Protein biosynthesis</keyword>
<comment type="caution">
    <text evidence="12">The sequence shown here is derived from an EMBL/GenBank/DDBJ whole genome shotgun (WGS) entry which is preliminary data.</text>
</comment>
<proteinExistence type="inferred from homology"/>
<evidence type="ECO:0000313" key="12">
    <source>
        <dbReference type="EMBL" id="KAH3678438.1"/>
    </source>
</evidence>
<evidence type="ECO:0000256" key="4">
    <source>
        <dbReference type="ARBA" id="ARBA00022741"/>
    </source>
</evidence>
<dbReference type="AlphaFoldDB" id="A0A9P8TG82"/>
<dbReference type="InterPro" id="IPR050081">
    <property type="entry name" value="Ile-tRNA_ligase"/>
</dbReference>
<evidence type="ECO:0000256" key="3">
    <source>
        <dbReference type="ARBA" id="ARBA00022598"/>
    </source>
</evidence>
<dbReference type="SUPFAM" id="SSF52374">
    <property type="entry name" value="Nucleotidylyl transferase"/>
    <property type="match status" value="1"/>
</dbReference>
<dbReference type="SUPFAM" id="SSF47323">
    <property type="entry name" value="Anticodon-binding domain of a subclass of class I aminoacyl-tRNA synthetases"/>
    <property type="match status" value="1"/>
</dbReference>
<dbReference type="Gene3D" id="3.40.50.620">
    <property type="entry name" value="HUPs"/>
    <property type="match status" value="2"/>
</dbReference>
<evidence type="ECO:0000313" key="13">
    <source>
        <dbReference type="Proteomes" id="UP000769528"/>
    </source>
</evidence>
<dbReference type="PROSITE" id="PS00178">
    <property type="entry name" value="AA_TRNA_LIGASE_I"/>
    <property type="match status" value="1"/>
</dbReference>
<dbReference type="InterPro" id="IPR002300">
    <property type="entry name" value="aa-tRNA-synth_Ia"/>
</dbReference>
<reference evidence="12" key="2">
    <citation type="submission" date="2021-01" db="EMBL/GenBank/DDBJ databases">
        <authorList>
            <person name="Schikora-Tamarit M.A."/>
        </authorList>
    </citation>
    <scope>NUCLEOTIDE SEQUENCE</scope>
    <source>
        <strain evidence="12">CBS6341</strain>
    </source>
</reference>
<keyword evidence="13" id="KW-1185">Reference proteome</keyword>
<dbReference type="EMBL" id="JAEUBF010000443">
    <property type="protein sequence ID" value="KAH3678438.1"/>
    <property type="molecule type" value="Genomic_DNA"/>
</dbReference>
<comment type="similarity">
    <text evidence="1 9">Belongs to the class-I aminoacyl-tRNA synthetase family.</text>
</comment>
<dbReference type="GO" id="GO:0002161">
    <property type="term" value="F:aminoacyl-tRNA deacylase activity"/>
    <property type="evidence" value="ECO:0007669"/>
    <property type="project" value="InterPro"/>
</dbReference>
<accession>A0A9P8TG82</accession>
<dbReference type="InterPro" id="IPR014729">
    <property type="entry name" value="Rossmann-like_a/b/a_fold"/>
</dbReference>
<keyword evidence="3 9" id="KW-0436">Ligase</keyword>
<dbReference type="PANTHER" id="PTHR42765:SF1">
    <property type="entry name" value="ISOLEUCINE--TRNA LIGASE, MITOCHONDRIAL"/>
    <property type="match status" value="1"/>
</dbReference>
<dbReference type="InterPro" id="IPR009080">
    <property type="entry name" value="tRNAsynth_Ia_anticodon-bd"/>
</dbReference>
<dbReference type="SUPFAM" id="SSF50677">
    <property type="entry name" value="ValRS/IleRS/LeuRS editing domain"/>
    <property type="match status" value="1"/>
</dbReference>
<dbReference type="NCBIfam" id="TIGR00392">
    <property type="entry name" value="ileS"/>
    <property type="match status" value="1"/>
</dbReference>
<evidence type="ECO:0000259" key="10">
    <source>
        <dbReference type="Pfam" id="PF00133"/>
    </source>
</evidence>
<dbReference type="Gene3D" id="1.10.10.830">
    <property type="entry name" value="Ile-tRNA synthetase CP2 domain-like"/>
    <property type="match status" value="1"/>
</dbReference>
<organism evidence="12 13">
    <name type="scientific">Wickerhamomyces mucosus</name>
    <dbReference type="NCBI Taxonomy" id="1378264"/>
    <lineage>
        <taxon>Eukaryota</taxon>
        <taxon>Fungi</taxon>
        <taxon>Dikarya</taxon>
        <taxon>Ascomycota</taxon>
        <taxon>Saccharomycotina</taxon>
        <taxon>Saccharomycetes</taxon>
        <taxon>Phaffomycetales</taxon>
        <taxon>Wickerhamomycetaceae</taxon>
        <taxon>Wickerhamomyces</taxon>
    </lineage>
</organism>
<dbReference type="Gene3D" id="1.10.730.20">
    <property type="match status" value="1"/>
</dbReference>
<feature type="domain" description="Aminoacyl-tRNA synthetase class Ia" evidence="10">
    <location>
        <begin position="58"/>
        <end position="685"/>
    </location>
</feature>
<evidence type="ECO:0000259" key="11">
    <source>
        <dbReference type="Pfam" id="PF08264"/>
    </source>
</evidence>
<dbReference type="InterPro" id="IPR002301">
    <property type="entry name" value="Ile-tRNA-ligase"/>
</dbReference>
<dbReference type="PANTHER" id="PTHR42765">
    <property type="entry name" value="SOLEUCYL-TRNA SYNTHETASE"/>
    <property type="match status" value="1"/>
</dbReference>
<dbReference type="GO" id="GO:0004822">
    <property type="term" value="F:isoleucine-tRNA ligase activity"/>
    <property type="evidence" value="ECO:0007669"/>
    <property type="project" value="UniProtKB-EC"/>
</dbReference>
<evidence type="ECO:0000256" key="6">
    <source>
        <dbReference type="ARBA" id="ARBA00022917"/>
    </source>
</evidence>
<keyword evidence="5 9" id="KW-0067">ATP-binding</keyword>
<dbReference type="GO" id="GO:0000049">
    <property type="term" value="F:tRNA binding"/>
    <property type="evidence" value="ECO:0007669"/>
    <property type="project" value="InterPro"/>
</dbReference>
<protein>
    <recommendedName>
        <fullName evidence="2">isoleucine--tRNA ligase</fullName>
        <ecNumber evidence="2">6.1.1.5</ecNumber>
    </recommendedName>
    <alternativeName>
        <fullName evidence="8">Isoleucyl-tRNA synthetase</fullName>
    </alternativeName>
</protein>
<sequence>MMIPKRFYADIAHRYSQTLLLPKTSFPKRSNLEKVQNDLIPRSSQLLYKEQLHSKPLSSESDLFVLHDGPPYANGDLHLGHALNKILKDIINRYNLLLGKQIYYKPGWDCHGLPIELKALEKITKSLKKDSSIILSVQEIRKLAREHALTTIESQMKGFQDLAILTDFQDNYKTLNHEFEVNQLKIFQELLKKKLIKRQKKPVYWGCQNHTALAESELEYNDNHKSFAAHLKFPIITPSSELKSILEENNVNLLQALIWTSTPWTIPSNRAISINENYSYTILKSVTGNEHLLVASDLSSKVLDLNDSYELVEINIPGTAIVGSSYCNPVISNSSFPIIHGDHVTNSAGTGLVHTAPGHGNDDYFVCLANGIEVISPVDQFGKYTDELPEGEFKELIGLFVLTKGTQKILEILSRYNMIFNLDKNYIHSYPYDWRSKKPVIIRATPQWFTDVGEIKSKTSSALEDVEFIPERGRNRLLSFIKNRNEWCISRQRSWGVPIPAIYSKKDENKVIMDTESVGFIINKIEELGTDAWFDETESDIERWLPPKYEGQSEEWIKGKDTMDVWFDSGSSWMEIQKFFDKYGIKREVIADVYLEGSDQHRGWFQSSVLTKVASSEEAEPKAPYKKIVTHGFTLDEKGFKMSKSLGNTLTPNAIIKGNEKFKGVGVDGLRLWVAQSDYTSDMSIGPNVLKHVGDALKKLRITFSFLLGNLNDIGKEELVPYDKLSKIDKLALARLHKVNKEVLYHYSEFNFNRVLKTLTNHVNIELSAIYFDVVKDRLYTDSENSVSRRSAQTVLFEIFKTYLSLLSPILPVLTQEVWDHTLPWIQGGKSNAILNGIQDLSRFENDDIEQDFEKIWKIKDEITLLIERGRKYDKSIKNSLETEVYITIDESSHLWNVLRSVKTELKDYYLVSDVHLNKEIPTDVKYNYSNQNISIYETDLKVSVVNSSHSKCPRCWKYTSVDEETLCTRCDEVLQSH</sequence>
<dbReference type="InterPro" id="IPR023585">
    <property type="entry name" value="Ile-tRNA-ligase_type1"/>
</dbReference>
<dbReference type="InterPro" id="IPR013155">
    <property type="entry name" value="M/V/L/I-tRNA-synth_anticd-bd"/>
</dbReference>
<dbReference type="GO" id="GO:0005524">
    <property type="term" value="F:ATP binding"/>
    <property type="evidence" value="ECO:0007669"/>
    <property type="project" value="UniProtKB-KW"/>
</dbReference>
<dbReference type="InterPro" id="IPR001412">
    <property type="entry name" value="aa-tRNA-synth_I_CS"/>
</dbReference>
<dbReference type="Proteomes" id="UP000769528">
    <property type="component" value="Unassembled WGS sequence"/>
</dbReference>
<keyword evidence="4 9" id="KW-0547">Nucleotide-binding</keyword>
<dbReference type="Pfam" id="PF00133">
    <property type="entry name" value="tRNA-synt_1"/>
    <property type="match status" value="1"/>
</dbReference>
<reference evidence="12" key="1">
    <citation type="journal article" date="2021" name="Open Biol.">
        <title>Shared evolutionary footprints suggest mitochondrial oxidative damage underlies multiple complex I losses in fungi.</title>
        <authorList>
            <person name="Schikora-Tamarit M.A."/>
            <person name="Marcet-Houben M."/>
            <person name="Nosek J."/>
            <person name="Gabaldon T."/>
        </authorList>
    </citation>
    <scope>NUCLEOTIDE SEQUENCE</scope>
    <source>
        <strain evidence="12">CBS6341</strain>
    </source>
</reference>
<gene>
    <name evidence="12" type="ORF">WICMUC_001455</name>
</gene>
<evidence type="ECO:0000256" key="1">
    <source>
        <dbReference type="ARBA" id="ARBA00005594"/>
    </source>
</evidence>
<evidence type="ECO:0000256" key="9">
    <source>
        <dbReference type="RuleBase" id="RU363035"/>
    </source>
</evidence>
<dbReference type="GO" id="GO:0032543">
    <property type="term" value="P:mitochondrial translation"/>
    <property type="evidence" value="ECO:0007669"/>
    <property type="project" value="TreeGrafter"/>
</dbReference>
<dbReference type="CDD" id="cd07960">
    <property type="entry name" value="Anticodon_Ia_Ile_BEm"/>
    <property type="match status" value="1"/>
</dbReference>
<dbReference type="Gene3D" id="3.90.740.10">
    <property type="entry name" value="Valyl/Leucyl/Isoleucyl-tRNA synthetase, editing domain"/>
    <property type="match status" value="1"/>
</dbReference>
<dbReference type="InterPro" id="IPR033708">
    <property type="entry name" value="Anticodon_Ile_BEm"/>
</dbReference>
<dbReference type="Pfam" id="PF08264">
    <property type="entry name" value="Anticodon_1"/>
    <property type="match status" value="1"/>
</dbReference>
<keyword evidence="7 9" id="KW-0030">Aminoacyl-tRNA synthetase</keyword>
<dbReference type="PRINTS" id="PR00984">
    <property type="entry name" value="TRNASYNTHILE"/>
</dbReference>
<evidence type="ECO:0000256" key="7">
    <source>
        <dbReference type="ARBA" id="ARBA00023146"/>
    </source>
</evidence>
<dbReference type="EC" id="6.1.1.5" evidence="2"/>
<name>A0A9P8TG82_9ASCO</name>
<evidence type="ECO:0000256" key="8">
    <source>
        <dbReference type="ARBA" id="ARBA00032665"/>
    </source>
</evidence>
<dbReference type="OrthoDB" id="10264412at2759"/>
<dbReference type="InterPro" id="IPR009008">
    <property type="entry name" value="Val/Leu/Ile-tRNA-synth_edit"/>
</dbReference>
<evidence type="ECO:0000256" key="5">
    <source>
        <dbReference type="ARBA" id="ARBA00022840"/>
    </source>
</evidence>
<feature type="domain" description="Methionyl/Valyl/Leucyl/Isoleucyl-tRNA synthetase anticodon-binding" evidence="11">
    <location>
        <begin position="729"/>
        <end position="887"/>
    </location>
</feature>
<dbReference type="GO" id="GO:0005739">
    <property type="term" value="C:mitochondrion"/>
    <property type="evidence" value="ECO:0007669"/>
    <property type="project" value="TreeGrafter"/>
</dbReference>
<evidence type="ECO:0000256" key="2">
    <source>
        <dbReference type="ARBA" id="ARBA00013165"/>
    </source>
</evidence>
<dbReference type="HAMAP" id="MF_02002">
    <property type="entry name" value="Ile_tRNA_synth_type1"/>
    <property type="match status" value="1"/>
</dbReference>